<dbReference type="Gene3D" id="3.40.80.10">
    <property type="entry name" value="Peptidoglycan recognition protein-like"/>
    <property type="match status" value="1"/>
</dbReference>
<dbReference type="Proteomes" id="UP001454489">
    <property type="component" value="Unassembled WGS sequence"/>
</dbReference>
<comment type="caution">
    <text evidence="7">The sequence shown here is derived from an EMBL/GenBank/DDBJ whole genome shotgun (WGS) entry which is preliminary data.</text>
</comment>
<evidence type="ECO:0000256" key="5">
    <source>
        <dbReference type="SAM" id="Phobius"/>
    </source>
</evidence>
<evidence type="ECO:0000256" key="1">
    <source>
        <dbReference type="ARBA" id="ARBA00001561"/>
    </source>
</evidence>
<keyword evidence="8" id="KW-1185">Reference proteome</keyword>
<dbReference type="CDD" id="cd06583">
    <property type="entry name" value="PGRP"/>
    <property type="match status" value="1"/>
</dbReference>
<evidence type="ECO:0000256" key="4">
    <source>
        <dbReference type="ARBA" id="ARBA00023316"/>
    </source>
</evidence>
<keyword evidence="5" id="KW-1133">Transmembrane helix</keyword>
<dbReference type="InterPro" id="IPR036505">
    <property type="entry name" value="Amidase/PGRP_sf"/>
</dbReference>
<evidence type="ECO:0000313" key="8">
    <source>
        <dbReference type="Proteomes" id="UP001454489"/>
    </source>
</evidence>
<gene>
    <name evidence="7" type="ORF">WMO43_00465</name>
</gene>
<dbReference type="EMBL" id="JBBMEX010000001">
    <property type="protein sequence ID" value="MEQ2556356.1"/>
    <property type="molecule type" value="Genomic_DNA"/>
</dbReference>
<dbReference type="InterPro" id="IPR002502">
    <property type="entry name" value="Amidase_domain"/>
</dbReference>
<dbReference type="RefSeq" id="WP_353529330.1">
    <property type="nucleotide sequence ID" value="NZ_JBBMEX010000001.1"/>
</dbReference>
<dbReference type="SMART" id="SM00644">
    <property type="entry name" value="Ami_2"/>
    <property type="match status" value="1"/>
</dbReference>
<evidence type="ECO:0000256" key="2">
    <source>
        <dbReference type="ARBA" id="ARBA00011901"/>
    </source>
</evidence>
<evidence type="ECO:0000256" key="3">
    <source>
        <dbReference type="ARBA" id="ARBA00022801"/>
    </source>
</evidence>
<keyword evidence="4" id="KW-0961">Cell wall biogenesis/degradation</keyword>
<name>A0ABV1H9I8_9FIRM</name>
<sequence>MLSEEERQRRRRAQLREQRRRAAKKRRRRALLARTLFITIIVLIITGAVCLIKHFKNAKETSAQVEPKIVENPPDYEVDLLDINDYSRPGMTLEKVNGIVIHYTANPGTTAKQNRNYFNGLKDSKKTKASAHFVVGLEGEIVQCIPCNEIAYASNDRNSDTISIECCHPDATGKFNQETKDTLVHLTAWLIGRYGLTTDDVIRHYDVTGKKCPLYYVEHEDEWNKFKEDVDAYIEKNGVLPSESEKNSQ</sequence>
<dbReference type="PANTHER" id="PTHR30417:SF1">
    <property type="entry name" value="N-ACETYLMURAMOYL-L-ALANINE AMIDASE AMID"/>
    <property type="match status" value="1"/>
</dbReference>
<protein>
    <recommendedName>
        <fullName evidence="2">N-acetylmuramoyl-L-alanine amidase</fullName>
        <ecNumber evidence="2">3.5.1.28</ecNumber>
    </recommendedName>
</protein>
<comment type="catalytic activity">
    <reaction evidence="1">
        <text>Hydrolyzes the link between N-acetylmuramoyl residues and L-amino acid residues in certain cell-wall glycopeptides.</text>
        <dbReference type="EC" id="3.5.1.28"/>
    </reaction>
</comment>
<keyword evidence="3" id="KW-0378">Hydrolase</keyword>
<dbReference type="SUPFAM" id="SSF55846">
    <property type="entry name" value="N-acetylmuramoyl-L-alanine amidase-like"/>
    <property type="match status" value="1"/>
</dbReference>
<dbReference type="EC" id="3.5.1.28" evidence="2"/>
<dbReference type="PANTHER" id="PTHR30417">
    <property type="entry name" value="N-ACETYLMURAMOYL-L-ALANINE AMIDASE AMID"/>
    <property type="match status" value="1"/>
</dbReference>
<proteinExistence type="predicted"/>
<organism evidence="7 8">
    <name type="scientific">Maccoyibacter intestinihominis</name>
    <dbReference type="NCBI Taxonomy" id="3133499"/>
    <lineage>
        <taxon>Bacteria</taxon>
        <taxon>Bacillati</taxon>
        <taxon>Bacillota</taxon>
        <taxon>Clostridia</taxon>
        <taxon>Lachnospirales</taxon>
        <taxon>Lachnospiraceae</taxon>
        <taxon>Maccoyibacter</taxon>
    </lineage>
</organism>
<reference evidence="7 8" key="1">
    <citation type="submission" date="2024-03" db="EMBL/GenBank/DDBJ databases">
        <title>Human intestinal bacterial collection.</title>
        <authorList>
            <person name="Pauvert C."/>
            <person name="Hitch T.C.A."/>
            <person name="Clavel T."/>
        </authorList>
    </citation>
    <scope>NUCLEOTIDE SEQUENCE [LARGE SCALE GENOMIC DNA]</scope>
    <source>
        <strain evidence="7 8">CLA-AA-H185</strain>
    </source>
</reference>
<keyword evidence="5" id="KW-0812">Transmembrane</keyword>
<dbReference type="Pfam" id="PF01510">
    <property type="entry name" value="Amidase_2"/>
    <property type="match status" value="1"/>
</dbReference>
<feature type="transmembrane region" description="Helical" evidence="5">
    <location>
        <begin position="31"/>
        <end position="55"/>
    </location>
</feature>
<evidence type="ECO:0000313" key="7">
    <source>
        <dbReference type="EMBL" id="MEQ2556356.1"/>
    </source>
</evidence>
<accession>A0ABV1H9I8</accession>
<feature type="domain" description="N-acetylmuramoyl-L-alanine amidase" evidence="6">
    <location>
        <begin position="86"/>
        <end position="226"/>
    </location>
</feature>
<dbReference type="InterPro" id="IPR051206">
    <property type="entry name" value="NAMLAA_amidase_2"/>
</dbReference>
<keyword evidence="5" id="KW-0472">Membrane</keyword>
<evidence type="ECO:0000259" key="6">
    <source>
        <dbReference type="SMART" id="SM00644"/>
    </source>
</evidence>